<name>A0A1L9B7L9_9BACT</name>
<evidence type="ECO:0000313" key="2">
    <source>
        <dbReference type="Proteomes" id="UP000182229"/>
    </source>
</evidence>
<dbReference type="STRING" id="83449.BON30_23885"/>
<keyword evidence="2" id="KW-1185">Reference proteome</keyword>
<proteinExistence type="predicted"/>
<evidence type="ECO:0008006" key="3">
    <source>
        <dbReference type="Google" id="ProtNLM"/>
    </source>
</evidence>
<dbReference type="RefSeq" id="WP_071900701.1">
    <property type="nucleotide sequence ID" value="NZ_MPIN01000006.1"/>
</dbReference>
<comment type="caution">
    <text evidence="1">The sequence shown here is derived from an EMBL/GenBank/DDBJ whole genome shotgun (WGS) entry which is preliminary data.</text>
</comment>
<dbReference type="AlphaFoldDB" id="A0A1L9B7L9"/>
<dbReference type="Proteomes" id="UP000182229">
    <property type="component" value="Unassembled WGS sequence"/>
</dbReference>
<evidence type="ECO:0000313" key="1">
    <source>
        <dbReference type="EMBL" id="OJH38193.1"/>
    </source>
</evidence>
<organism evidence="1 2">
    <name type="scientific">Cystobacter ferrugineus</name>
    <dbReference type="NCBI Taxonomy" id="83449"/>
    <lineage>
        <taxon>Bacteria</taxon>
        <taxon>Pseudomonadati</taxon>
        <taxon>Myxococcota</taxon>
        <taxon>Myxococcia</taxon>
        <taxon>Myxococcales</taxon>
        <taxon>Cystobacterineae</taxon>
        <taxon>Archangiaceae</taxon>
        <taxon>Cystobacter</taxon>
    </lineage>
</organism>
<dbReference type="EMBL" id="MPIN01000006">
    <property type="protein sequence ID" value="OJH38193.1"/>
    <property type="molecule type" value="Genomic_DNA"/>
</dbReference>
<reference evidence="2" key="1">
    <citation type="submission" date="2016-11" db="EMBL/GenBank/DDBJ databases">
        <authorList>
            <person name="Shukria A."/>
            <person name="Stevens D.C."/>
        </authorList>
    </citation>
    <scope>NUCLEOTIDE SEQUENCE [LARGE SCALE GENOMIC DNA]</scope>
    <source>
        <strain evidence="2">Cbfe23</strain>
    </source>
</reference>
<dbReference type="InterPro" id="IPR036866">
    <property type="entry name" value="RibonucZ/Hydroxyglut_hydro"/>
</dbReference>
<gene>
    <name evidence="1" type="ORF">BON30_23885</name>
</gene>
<dbReference type="OrthoDB" id="450111at2"/>
<protein>
    <recommendedName>
        <fullName evidence="3">DUF4336 domain-containing protein</fullName>
    </recommendedName>
</protein>
<accession>A0A1L9B7L9</accession>
<sequence length="239" mass="26595">MASKISDEWRVRAHGPLEQLAENLWRVEGSLPNMSLKRVMTVARRGDGSLVIHNAIALGDKEQRELEALGPLAVLIVPNGMHRLDAPAYKKRYPSLRVFAPKGSRAKVEEVVPVDGTYEDFAADDVVRFEMLHGVNDMEGAMLVRSRDGTTLVLNDALFNMDRKKDLLGWLFTTVLGSAPGPRVSRLSKLVFVKDRKALRADFERYAELPGLVRLVVSHEKVEHGSQAALALRQAATYL</sequence>
<reference evidence="1 2" key="2">
    <citation type="submission" date="2016-12" db="EMBL/GenBank/DDBJ databases">
        <title>Draft Genome Sequence of Cystobacter ferrugineus Strain Cbfe23.</title>
        <authorList>
            <person name="Akbar S."/>
            <person name="Dowd S.E."/>
            <person name="Stevens D.C."/>
        </authorList>
    </citation>
    <scope>NUCLEOTIDE SEQUENCE [LARGE SCALE GENOMIC DNA]</scope>
    <source>
        <strain evidence="1 2">Cbfe23</strain>
    </source>
</reference>
<dbReference type="SUPFAM" id="SSF56281">
    <property type="entry name" value="Metallo-hydrolase/oxidoreductase"/>
    <property type="match status" value="1"/>
</dbReference>